<dbReference type="Gene3D" id="3.40.30.10">
    <property type="entry name" value="Glutaredoxin"/>
    <property type="match status" value="1"/>
</dbReference>
<dbReference type="SUPFAM" id="SSF52833">
    <property type="entry name" value="Thioredoxin-like"/>
    <property type="match status" value="1"/>
</dbReference>
<dbReference type="PROSITE" id="PS00194">
    <property type="entry name" value="THIOREDOXIN_1"/>
    <property type="match status" value="1"/>
</dbReference>
<sequence>MLPRLAAALSSRLPSGFSFALFSSTASSSSPSAAQQHKMSVKELVETAISGNKVVIFSKSYCPYCKKVKSLFEKEFPDVTPAVFELDERDDGSTIQEYLHQKTGQRTVPNVFINEQHIGGNDDTQAAFKAGKLAGLIKADPPARL</sequence>
<dbReference type="InterPro" id="IPR017937">
    <property type="entry name" value="Thioredoxin_CS"/>
</dbReference>
<keyword evidence="1" id="KW-0813">Transport</keyword>
<evidence type="ECO:0000313" key="7">
    <source>
        <dbReference type="Proteomes" id="UP000467700"/>
    </source>
</evidence>
<dbReference type="PROSITE" id="PS51354">
    <property type="entry name" value="GLUTAREDOXIN_2"/>
    <property type="match status" value="1"/>
</dbReference>
<keyword evidence="3" id="KW-1015">Disulfide bond</keyword>
<dbReference type="InterPro" id="IPR002109">
    <property type="entry name" value="Glutaredoxin"/>
</dbReference>
<organism evidence="6 7">
    <name type="scientific">Cyclocybe aegerita</name>
    <name type="common">Black poplar mushroom</name>
    <name type="synonym">Agrocybe aegerita</name>
    <dbReference type="NCBI Taxonomy" id="1973307"/>
    <lineage>
        <taxon>Eukaryota</taxon>
        <taxon>Fungi</taxon>
        <taxon>Dikarya</taxon>
        <taxon>Basidiomycota</taxon>
        <taxon>Agaricomycotina</taxon>
        <taxon>Agaricomycetes</taxon>
        <taxon>Agaricomycetidae</taxon>
        <taxon>Agaricales</taxon>
        <taxon>Agaricineae</taxon>
        <taxon>Bolbitiaceae</taxon>
        <taxon>Cyclocybe</taxon>
    </lineage>
</organism>
<protein>
    <recommendedName>
        <fullName evidence="5">Glutaredoxin domain-containing protein</fullName>
    </recommendedName>
</protein>
<dbReference type="EMBL" id="CACVBS010000046">
    <property type="protein sequence ID" value="CAA7264944.1"/>
    <property type="molecule type" value="Genomic_DNA"/>
</dbReference>
<evidence type="ECO:0000259" key="5">
    <source>
        <dbReference type="Pfam" id="PF00462"/>
    </source>
</evidence>
<evidence type="ECO:0000256" key="4">
    <source>
        <dbReference type="ARBA" id="ARBA00023284"/>
    </source>
</evidence>
<dbReference type="AlphaFoldDB" id="A0A8S0VWC1"/>
<name>A0A8S0VWC1_CYCAE</name>
<dbReference type="InterPro" id="IPR011899">
    <property type="entry name" value="Glutaredoxin_euk/vir"/>
</dbReference>
<dbReference type="GO" id="GO:0034599">
    <property type="term" value="P:cellular response to oxidative stress"/>
    <property type="evidence" value="ECO:0007669"/>
    <property type="project" value="TreeGrafter"/>
</dbReference>
<reference evidence="6 7" key="1">
    <citation type="submission" date="2020-01" db="EMBL/GenBank/DDBJ databases">
        <authorList>
            <person name="Gupta K D."/>
        </authorList>
    </citation>
    <scope>NUCLEOTIDE SEQUENCE [LARGE SCALE GENOMIC DNA]</scope>
</reference>
<dbReference type="Pfam" id="PF00462">
    <property type="entry name" value="Glutaredoxin"/>
    <property type="match status" value="1"/>
</dbReference>
<evidence type="ECO:0000313" key="6">
    <source>
        <dbReference type="EMBL" id="CAA7264944.1"/>
    </source>
</evidence>
<evidence type="ECO:0000256" key="2">
    <source>
        <dbReference type="ARBA" id="ARBA00022982"/>
    </source>
</evidence>
<keyword evidence="7" id="KW-1185">Reference proteome</keyword>
<evidence type="ECO:0000256" key="3">
    <source>
        <dbReference type="ARBA" id="ARBA00023157"/>
    </source>
</evidence>
<evidence type="ECO:0000256" key="1">
    <source>
        <dbReference type="ARBA" id="ARBA00022448"/>
    </source>
</evidence>
<dbReference type="PROSITE" id="PS00195">
    <property type="entry name" value="GLUTAREDOXIN_1"/>
    <property type="match status" value="1"/>
</dbReference>
<dbReference type="FunFam" id="3.40.30.10:FF:000276">
    <property type="entry name" value="Glutaredoxin 3"/>
    <property type="match status" value="1"/>
</dbReference>
<dbReference type="OrthoDB" id="418495at2759"/>
<dbReference type="InterPro" id="IPR011767">
    <property type="entry name" value="GLR_AS"/>
</dbReference>
<proteinExistence type="predicted"/>
<keyword evidence="2" id="KW-0249">Electron transport</keyword>
<dbReference type="Proteomes" id="UP000467700">
    <property type="component" value="Unassembled WGS sequence"/>
</dbReference>
<dbReference type="InterPro" id="IPR036249">
    <property type="entry name" value="Thioredoxin-like_sf"/>
</dbReference>
<dbReference type="CDD" id="cd03419">
    <property type="entry name" value="GRX_GRXh_1_2_like"/>
    <property type="match status" value="1"/>
</dbReference>
<dbReference type="PRINTS" id="PR00160">
    <property type="entry name" value="GLUTAREDOXIN"/>
</dbReference>
<comment type="caution">
    <text evidence="6">The sequence shown here is derived from an EMBL/GenBank/DDBJ whole genome shotgun (WGS) entry which is preliminary data.</text>
</comment>
<feature type="domain" description="Glutaredoxin" evidence="5">
    <location>
        <begin position="54"/>
        <end position="118"/>
    </location>
</feature>
<dbReference type="PANTHER" id="PTHR45694:SF18">
    <property type="entry name" value="GLUTAREDOXIN-1-RELATED"/>
    <property type="match status" value="1"/>
</dbReference>
<gene>
    <name evidence="6" type="ORF">AAE3_LOCUS6857</name>
</gene>
<dbReference type="GO" id="GO:0005737">
    <property type="term" value="C:cytoplasm"/>
    <property type="evidence" value="ECO:0007669"/>
    <property type="project" value="TreeGrafter"/>
</dbReference>
<dbReference type="InterPro" id="IPR014025">
    <property type="entry name" value="Glutaredoxin_subgr"/>
</dbReference>
<keyword evidence="4" id="KW-0676">Redox-active center</keyword>
<dbReference type="GO" id="GO:0015038">
    <property type="term" value="F:glutathione disulfide oxidoreductase activity"/>
    <property type="evidence" value="ECO:0007669"/>
    <property type="project" value="TreeGrafter"/>
</dbReference>
<dbReference type="PANTHER" id="PTHR45694">
    <property type="entry name" value="GLUTAREDOXIN 2"/>
    <property type="match status" value="1"/>
</dbReference>
<dbReference type="NCBIfam" id="TIGR02180">
    <property type="entry name" value="GRX_euk"/>
    <property type="match status" value="1"/>
</dbReference>
<accession>A0A8S0VWC1</accession>